<dbReference type="Pfam" id="PF09172">
    <property type="entry name" value="Vit_open_b-sht"/>
    <property type="match status" value="1"/>
</dbReference>
<organism evidence="2 3">
    <name type="scientific">Chloebia gouldiae</name>
    <name type="common">Gouldian finch</name>
    <name type="synonym">Erythrura gouldiae</name>
    <dbReference type="NCBI Taxonomy" id="44316"/>
    <lineage>
        <taxon>Eukaryota</taxon>
        <taxon>Metazoa</taxon>
        <taxon>Chordata</taxon>
        <taxon>Craniata</taxon>
        <taxon>Vertebrata</taxon>
        <taxon>Euteleostomi</taxon>
        <taxon>Archelosauria</taxon>
        <taxon>Archosauria</taxon>
        <taxon>Dinosauria</taxon>
        <taxon>Saurischia</taxon>
        <taxon>Theropoda</taxon>
        <taxon>Coelurosauria</taxon>
        <taxon>Aves</taxon>
        <taxon>Neognathae</taxon>
        <taxon>Neoaves</taxon>
        <taxon>Telluraves</taxon>
        <taxon>Australaves</taxon>
        <taxon>Passeriformes</taxon>
        <taxon>Passeroidea</taxon>
        <taxon>Passeridae</taxon>
        <taxon>Chloebia</taxon>
    </lineage>
</organism>
<comment type="caution">
    <text evidence="2">The sequence shown here is derived from an EMBL/GenBank/DDBJ whole genome shotgun (WGS) entry which is preliminary data.</text>
</comment>
<dbReference type="EMBL" id="QUSF01000022">
    <property type="protein sequence ID" value="RLW01601.1"/>
    <property type="molecule type" value="Genomic_DNA"/>
</dbReference>
<dbReference type="PANTHER" id="PTHR37860:SF2">
    <property type="entry name" value="VITELLOGENIN DOMAIN-CONTAINING PROTEIN"/>
    <property type="match status" value="1"/>
</dbReference>
<dbReference type="SUPFAM" id="SSF56968">
    <property type="entry name" value="Lipovitellin-phosvitin complex, beta-sheet shell regions"/>
    <property type="match status" value="1"/>
</dbReference>
<dbReference type="InterPro" id="IPR015255">
    <property type="entry name" value="Vitellinogen_open_b-sht"/>
</dbReference>
<dbReference type="PANTHER" id="PTHR37860">
    <property type="entry name" value="AGAP008810-PA"/>
    <property type="match status" value="1"/>
</dbReference>
<evidence type="ECO:0000313" key="3">
    <source>
        <dbReference type="Proteomes" id="UP000276834"/>
    </source>
</evidence>
<evidence type="ECO:0000259" key="1">
    <source>
        <dbReference type="Pfam" id="PF09172"/>
    </source>
</evidence>
<dbReference type="AlphaFoldDB" id="A0A3L8SGQ0"/>
<accession>A0A3L8SGQ0</accession>
<dbReference type="Proteomes" id="UP000276834">
    <property type="component" value="Unassembled WGS sequence"/>
</dbReference>
<reference evidence="2 3" key="1">
    <citation type="journal article" date="2018" name="Proc. R. Soc. B">
        <title>A non-coding region near Follistatin controls head colour polymorphism in the Gouldian finch.</title>
        <authorList>
            <person name="Toomey M.B."/>
            <person name="Marques C.I."/>
            <person name="Andrade P."/>
            <person name="Araujo P.M."/>
            <person name="Sabatino S."/>
            <person name="Gazda M.A."/>
            <person name="Afonso S."/>
            <person name="Lopes R.J."/>
            <person name="Corbo J.C."/>
            <person name="Carneiro M."/>
        </authorList>
    </citation>
    <scope>NUCLEOTIDE SEQUENCE [LARGE SCALE GENOMIC DNA]</scope>
    <source>
        <strain evidence="2">Red01</strain>
        <tissue evidence="2">Muscle</tissue>
    </source>
</reference>
<protein>
    <recommendedName>
        <fullName evidence="1">Vitellinogen open beta-sheet domain-containing protein</fullName>
    </recommendedName>
</protein>
<sequence>MSLATEELQFPAISGFPVQLAVNASAAINIKIKGNANFKQQSDFFLNGYIKPSAFVQLSVQMGIVGTLGQAGLTWLTGMRTSTSLDGGIQVKKGKELKVFLNTPEDSMEIINFSSKLHFRMVDETENTDVFQDHTETRSCTREEVSEIIGWQLCSEMSYPDPASGLVLALSGPLRVAVTLTKQDRGLQQYVVEAAYNYIAQENSWIPSEAVFHFFLGTPKSDLKRDVGVDLSFSVPQKKFRIQFIQPKKKIEIDGRIEFSKNSRVGHLELIVDDRDVYYIKVCLHFMRSPSRMNTSIKAQKRKAVKIHVLKNSFVSNPSEKLPVLLITYF</sequence>
<proteinExistence type="predicted"/>
<dbReference type="GO" id="GO:0005319">
    <property type="term" value="F:lipid transporter activity"/>
    <property type="evidence" value="ECO:0007669"/>
    <property type="project" value="InterPro"/>
</dbReference>
<gene>
    <name evidence="2" type="ORF">DV515_00007978</name>
</gene>
<feature type="domain" description="Vitellinogen open beta-sheet" evidence="1">
    <location>
        <begin position="7"/>
        <end position="112"/>
    </location>
</feature>
<dbReference type="InterPro" id="IPR015819">
    <property type="entry name" value="Lipid_transp_b-sht_shell"/>
</dbReference>
<name>A0A3L8SGQ0_CHLGU</name>
<keyword evidence="3" id="KW-1185">Reference proteome</keyword>
<evidence type="ECO:0000313" key="2">
    <source>
        <dbReference type="EMBL" id="RLW01601.1"/>
    </source>
</evidence>
<dbReference type="OrthoDB" id="9037135at2759"/>
<dbReference type="Gene3D" id="2.20.80.10">
    <property type="entry name" value="Lipovitellin-phosvitin complex, chain A, domain 4"/>
    <property type="match status" value="1"/>
</dbReference>